<dbReference type="EMBL" id="CP119391">
    <property type="protein sequence ID" value="WNK19281.1"/>
    <property type="molecule type" value="Genomic_DNA"/>
</dbReference>
<dbReference type="PROSITE" id="PS51257">
    <property type="entry name" value="PROKAR_LIPOPROTEIN"/>
    <property type="match status" value="1"/>
</dbReference>
<keyword evidence="1" id="KW-0732">Signal</keyword>
<proteinExistence type="predicted"/>
<dbReference type="RefSeq" id="WP_311882462.1">
    <property type="nucleotide sequence ID" value="NZ_CP119391.1"/>
</dbReference>
<evidence type="ECO:0000313" key="2">
    <source>
        <dbReference type="EMBL" id="WNK19281.1"/>
    </source>
</evidence>
<feature type="chain" id="PRO_5046134424" evidence="1">
    <location>
        <begin position="21"/>
        <end position="197"/>
    </location>
</feature>
<accession>A0ABY9YXU4</accession>
<dbReference type="InterPro" id="IPR005619">
    <property type="entry name" value="Uncharacterised_YajG"/>
</dbReference>
<sequence length="197" mass="21188">MQRRSFLLSITLLCTGLWLSGCSSPQYLEVTPERSAPVAQVGNGQEVAVFAQDGRDSDVIGQRSGGGMSNSRITVSSHTLIPKLQREAERAVRDMGFTPVSQQAEGRPTLTLELARLNYARADGANPGLDEARLEGVLRAVARNDGTTYTGTYTSSRTQEYALKPGADKNTEMLNALLGKALDRAFNDGELGALLAR</sequence>
<protein>
    <submittedName>
        <fullName evidence="2">YajG family lipoprotein</fullName>
    </submittedName>
</protein>
<organism evidence="2 3">
    <name type="scientific">Halomonas piscis</name>
    <dbReference type="NCBI Taxonomy" id="3031727"/>
    <lineage>
        <taxon>Bacteria</taxon>
        <taxon>Pseudomonadati</taxon>
        <taxon>Pseudomonadota</taxon>
        <taxon>Gammaproteobacteria</taxon>
        <taxon>Oceanospirillales</taxon>
        <taxon>Halomonadaceae</taxon>
        <taxon>Halomonas</taxon>
    </lineage>
</organism>
<dbReference type="Pfam" id="PF03923">
    <property type="entry name" value="Lipoprotein_16"/>
    <property type="match status" value="1"/>
</dbReference>
<reference evidence="2 3" key="1">
    <citation type="submission" date="2023-03" db="EMBL/GenBank/DDBJ databases">
        <title>Halomonas sp. nov., isolated from Korean tranditional fermented seafood 'Jeotgal'.</title>
        <authorList>
            <person name="Kim B."/>
            <person name="Shin N.-R."/>
        </authorList>
    </citation>
    <scope>NUCLEOTIDE SEQUENCE [LARGE SCALE GENOMIC DNA]</scope>
    <source>
        <strain evidence="2 3">SG2L-4</strain>
    </source>
</reference>
<keyword evidence="2" id="KW-0449">Lipoprotein</keyword>
<dbReference type="Proteomes" id="UP001301869">
    <property type="component" value="Chromosome"/>
</dbReference>
<name>A0ABY9YXU4_9GAMM</name>
<evidence type="ECO:0000256" key="1">
    <source>
        <dbReference type="SAM" id="SignalP"/>
    </source>
</evidence>
<gene>
    <name evidence="2" type="ORF">P1P91_10455</name>
</gene>
<evidence type="ECO:0000313" key="3">
    <source>
        <dbReference type="Proteomes" id="UP001301869"/>
    </source>
</evidence>
<keyword evidence="3" id="KW-1185">Reference proteome</keyword>
<feature type="signal peptide" evidence="1">
    <location>
        <begin position="1"/>
        <end position="20"/>
    </location>
</feature>